<dbReference type="PANTHER" id="PTHR21621">
    <property type="entry name" value="RIBOSOMAL PROTEIN S6 MODIFICATION PROTEIN"/>
    <property type="match status" value="1"/>
</dbReference>
<dbReference type="RefSeq" id="WP_064797058.1">
    <property type="nucleotide sequence ID" value="NZ_VIJZ01000012.1"/>
</dbReference>
<proteinExistence type="predicted"/>
<sequence>MNSSQAQAIRSKWNKTKLLLQHGGIKRFIPETRKYSKANVKSMLEKYGMVYVKPDLGTFGKGVMKVEKEAGQRFAYQYEEKRLEFKQLDALITSLSKHTGKKSYLIQKGIHLLRHQNRYFDIRVMVQRNAKGPWEATGIIGRLGHPRKIVTNYHSGGKPMAIEQLLKSHLPQSKQAELIKKLNELGITIATQLQKTYPNFRQIGVDIGLDRSFTPWIIEVNTKPDPYIFNQLTDKSMYRKVISYWRLANEKRKVAVPSKEKKNSVKNKDKDENKNKIENKIKMKITLKTQKKVKSS</sequence>
<keyword evidence="3" id="KW-1185">Reference proteome</keyword>
<reference evidence="2 3" key="1">
    <citation type="submission" date="2019-07" db="EMBL/GenBank/DDBJ databases">
        <title>Paenibacillus ottowii sp. nov. isolated from a fermentation system processing bovine manure.</title>
        <authorList>
            <person name="Velazquez L.F."/>
            <person name="Rajbanshi S."/>
            <person name="Guan S."/>
            <person name="Hinchee M."/>
            <person name="Welsh A."/>
        </authorList>
    </citation>
    <scope>NUCLEOTIDE SEQUENCE [LARGE SCALE GENOMIC DNA]</scope>
    <source>
        <strain evidence="2 3">MS2379</strain>
    </source>
</reference>
<dbReference type="Proteomes" id="UP000319219">
    <property type="component" value="Unassembled WGS sequence"/>
</dbReference>
<feature type="region of interest" description="Disordered" evidence="1">
    <location>
        <begin position="255"/>
        <end position="281"/>
    </location>
</feature>
<dbReference type="Gene3D" id="3.30.470.20">
    <property type="entry name" value="ATP-grasp fold, B domain"/>
    <property type="match status" value="1"/>
</dbReference>
<dbReference type="Pfam" id="PF14398">
    <property type="entry name" value="ATPgrasp_YheCD"/>
    <property type="match status" value="1"/>
</dbReference>
<evidence type="ECO:0000256" key="1">
    <source>
        <dbReference type="SAM" id="MobiDB-lite"/>
    </source>
</evidence>
<dbReference type="EMBL" id="VIJZ01000012">
    <property type="protein sequence ID" value="TQR95478.1"/>
    <property type="molecule type" value="Genomic_DNA"/>
</dbReference>
<evidence type="ECO:0000313" key="2">
    <source>
        <dbReference type="EMBL" id="TQR95478.1"/>
    </source>
</evidence>
<name>A0ABY3AYR7_9BACL</name>
<dbReference type="InterPro" id="IPR026838">
    <property type="entry name" value="YheC/D"/>
</dbReference>
<comment type="caution">
    <text evidence="2">The sequence shown here is derived from an EMBL/GenBank/DDBJ whole genome shotgun (WGS) entry which is preliminary data.</text>
</comment>
<evidence type="ECO:0000313" key="3">
    <source>
        <dbReference type="Proteomes" id="UP000319219"/>
    </source>
</evidence>
<protein>
    <submittedName>
        <fullName evidence="2">YheC/YheD family protein</fullName>
    </submittedName>
</protein>
<organism evidence="2 3">
    <name type="scientific">Paenibacillus ottowii</name>
    <dbReference type="NCBI Taxonomy" id="2315729"/>
    <lineage>
        <taxon>Bacteria</taxon>
        <taxon>Bacillati</taxon>
        <taxon>Bacillota</taxon>
        <taxon>Bacilli</taxon>
        <taxon>Bacillales</taxon>
        <taxon>Paenibacillaceae</taxon>
        <taxon>Paenibacillus</taxon>
    </lineage>
</organism>
<dbReference type="PANTHER" id="PTHR21621:SF0">
    <property type="entry name" value="BETA-CITRYLGLUTAMATE SYNTHASE B-RELATED"/>
    <property type="match status" value="1"/>
</dbReference>
<accession>A0ABY3AYR7</accession>
<gene>
    <name evidence="2" type="ORF">FKV70_22430</name>
</gene>
<dbReference type="SUPFAM" id="SSF56059">
    <property type="entry name" value="Glutathione synthetase ATP-binding domain-like"/>
    <property type="match status" value="1"/>
</dbReference>